<dbReference type="PANTHER" id="PTHR11228">
    <property type="entry name" value="RADICAL SAM DOMAIN PROTEIN"/>
    <property type="match status" value="1"/>
</dbReference>
<dbReference type="RefSeq" id="WP_015556516.1">
    <property type="nucleotide sequence ID" value="NC_021038.1"/>
</dbReference>
<dbReference type="InterPro" id="IPR058240">
    <property type="entry name" value="rSAM_sf"/>
</dbReference>
<dbReference type="EMBL" id="FP929056">
    <property type="protein sequence ID" value="CBL28369.1"/>
    <property type="molecule type" value="Genomic_DNA"/>
</dbReference>
<dbReference type="NCBIfam" id="TIGR04085">
    <property type="entry name" value="rSAM_more_4Fe4S"/>
    <property type="match status" value="1"/>
</dbReference>
<gene>
    <name evidence="2" type="ORF">SY1_12130</name>
</gene>
<protein>
    <recommendedName>
        <fullName evidence="1">4Fe4S-binding SPASM domain-containing protein</fullName>
    </recommendedName>
</protein>
<dbReference type="PANTHER" id="PTHR11228:SF7">
    <property type="entry name" value="PQQA PEPTIDE CYCLASE"/>
    <property type="match status" value="1"/>
</dbReference>
<feature type="domain" description="4Fe4S-binding SPASM" evidence="1">
    <location>
        <begin position="274"/>
        <end position="333"/>
    </location>
</feature>
<reference evidence="3" key="1">
    <citation type="submission" date="2010-03" db="EMBL/GenBank/DDBJ databases">
        <title>The genome sequence of Synergistetes sp. SGP1.</title>
        <authorList>
            <consortium name="metaHIT consortium -- http://www.metahit.eu/"/>
            <person name="Pajon A."/>
            <person name="Turner K."/>
            <person name="Parkhill J."/>
            <person name="Wade W."/>
            <person name="Vartoukian S."/>
        </authorList>
    </citation>
    <scope>NUCLEOTIDE SEQUENCE [LARGE SCALE GENOMIC DNA]</scope>
    <source>
        <strain evidence="3">SGP1</strain>
    </source>
</reference>
<accession>A0AB94IXB1</accession>
<sequence length="375" mass="41899">MQIHREKDFLSCFDDRTGRYFRTGIIRDGRDTGEDPFMSSFPELVDVGIMGHCRHGKLGLCRAAGVECYQDGPHSDAPDMELDDFLELARQCSSRTYQFALGGCGDPDQHENFAEILQICRHYRIVPNYTTSGLGMTKDIAELSGRHCGAVAVSWYRSTYTLRAVSLLLNAGVKTNIHFVLARDSVAEAIRLLTGKGPSEGFPVGINAVVFLLHKPVGLGSREKVISLEDESFKEFLKLVNSRTFRYRVGFDSCTVPALVNNPGIIDMKSLDTCEGARWSAYVTPDMKMLPCSFDNQDRRWEVNLRDNTVEAAWNSSTFEDFRTCLRTSCPECDKRSLCMGGCPVRPEIVLCGRRLDFQRQIDNPGTTGKSSVGK</sequence>
<dbReference type="AlphaFoldDB" id="A0AB94IXB1"/>
<dbReference type="KEGG" id="sbr:SY1_12130"/>
<keyword evidence="3" id="KW-1185">Reference proteome</keyword>
<dbReference type="Gene3D" id="3.20.20.70">
    <property type="entry name" value="Aldolase class I"/>
    <property type="match status" value="1"/>
</dbReference>
<name>A0AB94IXB1_9BACT</name>
<dbReference type="InterPro" id="IPR013785">
    <property type="entry name" value="Aldolase_TIM"/>
</dbReference>
<dbReference type="Proteomes" id="UP000008957">
    <property type="component" value="Chromosome"/>
</dbReference>
<evidence type="ECO:0000313" key="2">
    <source>
        <dbReference type="EMBL" id="CBL28369.1"/>
    </source>
</evidence>
<evidence type="ECO:0000259" key="1">
    <source>
        <dbReference type="Pfam" id="PF13186"/>
    </source>
</evidence>
<organism evidence="2 3">
    <name type="scientific">Fretibacterium fastidiosum</name>
    <dbReference type="NCBI Taxonomy" id="651822"/>
    <lineage>
        <taxon>Bacteria</taxon>
        <taxon>Thermotogati</taxon>
        <taxon>Synergistota</taxon>
        <taxon>Synergistia</taxon>
        <taxon>Synergistales</taxon>
        <taxon>Aminobacteriaceae</taxon>
        <taxon>Fretibacterium</taxon>
    </lineage>
</organism>
<dbReference type="SUPFAM" id="SSF102114">
    <property type="entry name" value="Radical SAM enzymes"/>
    <property type="match status" value="1"/>
</dbReference>
<proteinExistence type="predicted"/>
<reference evidence="2 3" key="2">
    <citation type="submission" date="2010-03" db="EMBL/GenBank/DDBJ databases">
        <authorList>
            <person name="Pajon A."/>
        </authorList>
    </citation>
    <scope>NUCLEOTIDE SEQUENCE [LARGE SCALE GENOMIC DNA]</scope>
    <source>
        <strain evidence="2 3">SGP1</strain>
    </source>
</reference>
<dbReference type="InterPro" id="IPR050377">
    <property type="entry name" value="Radical_SAM_PqqE_MftC-like"/>
</dbReference>
<dbReference type="InterPro" id="IPR023885">
    <property type="entry name" value="4Fe4S-binding_SPASM_dom"/>
</dbReference>
<dbReference type="Pfam" id="PF13186">
    <property type="entry name" value="SPASM"/>
    <property type="match status" value="1"/>
</dbReference>
<evidence type="ECO:0000313" key="3">
    <source>
        <dbReference type="Proteomes" id="UP000008957"/>
    </source>
</evidence>